<reference evidence="1 2" key="1">
    <citation type="submission" date="2015-04" db="EMBL/GenBank/DDBJ databases">
        <authorList>
            <person name="Syromyatnikov M.Y."/>
            <person name="Popov V.N."/>
        </authorList>
    </citation>
    <scope>NUCLEOTIDE SEQUENCE [LARGE SCALE GENOMIC DNA]</scope>
</reference>
<sequence length="245" mass="28209">MKLVHVDGNKNISDFLSRIPSHEKCVIFDGDELVDIKNFTCDKNVLALTRSTAKTLQQPVEKLFDQFITTHNALNKTPSSIKITNAPVNENDDTDFVYFINKDLFNLKPNHAKMLRNKNIEVGEIISDQKIHFLVFRNTENSLITPQIIFTLLMKLKNNFEKLKINKFSVISPNVTAVPLTNNAFFKRGDQVFMKNILHGTGRKLQHRYKGPYVVLESLNEQNVKILVDNKEKIVHKNLLTKYNV</sequence>
<evidence type="ECO:0000313" key="2">
    <source>
        <dbReference type="Proteomes" id="UP000183832"/>
    </source>
</evidence>
<dbReference type="EMBL" id="CVRI01000010">
    <property type="protein sequence ID" value="CRK88788.1"/>
    <property type="molecule type" value="Genomic_DNA"/>
</dbReference>
<dbReference type="OrthoDB" id="8041940at2759"/>
<gene>
    <name evidence="1" type="ORF">CLUMA_CG002692</name>
</gene>
<keyword evidence="2" id="KW-1185">Reference proteome</keyword>
<evidence type="ECO:0000313" key="1">
    <source>
        <dbReference type="EMBL" id="CRK88788.1"/>
    </source>
</evidence>
<dbReference type="AlphaFoldDB" id="A0A1J1HN20"/>
<organism evidence="1 2">
    <name type="scientific">Clunio marinus</name>
    <dbReference type="NCBI Taxonomy" id="568069"/>
    <lineage>
        <taxon>Eukaryota</taxon>
        <taxon>Metazoa</taxon>
        <taxon>Ecdysozoa</taxon>
        <taxon>Arthropoda</taxon>
        <taxon>Hexapoda</taxon>
        <taxon>Insecta</taxon>
        <taxon>Pterygota</taxon>
        <taxon>Neoptera</taxon>
        <taxon>Endopterygota</taxon>
        <taxon>Diptera</taxon>
        <taxon>Nematocera</taxon>
        <taxon>Chironomoidea</taxon>
        <taxon>Chironomidae</taxon>
        <taxon>Clunio</taxon>
    </lineage>
</organism>
<dbReference type="Proteomes" id="UP000183832">
    <property type="component" value="Unassembled WGS sequence"/>
</dbReference>
<accession>A0A1J1HN20</accession>
<proteinExistence type="predicted"/>
<protein>
    <submittedName>
        <fullName evidence="1">CLUMA_CG002692, isoform A</fullName>
    </submittedName>
</protein>
<name>A0A1J1HN20_9DIPT</name>